<protein>
    <submittedName>
        <fullName evidence="3">Ferrous iron transport protein A</fullName>
    </submittedName>
</protein>
<organism evidence="3 4">
    <name type="scientific">candidate division WOR-3 bacterium</name>
    <dbReference type="NCBI Taxonomy" id="2052148"/>
    <lineage>
        <taxon>Bacteria</taxon>
        <taxon>Bacteria division WOR-3</taxon>
    </lineage>
</organism>
<evidence type="ECO:0000259" key="2">
    <source>
        <dbReference type="SMART" id="SM00899"/>
    </source>
</evidence>
<evidence type="ECO:0000313" key="4">
    <source>
        <dbReference type="Proteomes" id="UP000630660"/>
    </source>
</evidence>
<feature type="domain" description="Ferrous iron transporter FeoA-like" evidence="2">
    <location>
        <begin position="4"/>
        <end position="76"/>
    </location>
</feature>
<evidence type="ECO:0000256" key="1">
    <source>
        <dbReference type="ARBA" id="ARBA00023004"/>
    </source>
</evidence>
<dbReference type="InterPro" id="IPR053184">
    <property type="entry name" value="FeoA-like"/>
</dbReference>
<dbReference type="InterPro" id="IPR008988">
    <property type="entry name" value="Transcriptional_repressor_C"/>
</dbReference>
<name>A0A9D5K888_UNCW3</name>
<evidence type="ECO:0000313" key="3">
    <source>
        <dbReference type="EMBL" id="MBD3364103.1"/>
    </source>
</evidence>
<dbReference type="Proteomes" id="UP000630660">
    <property type="component" value="Unassembled WGS sequence"/>
</dbReference>
<dbReference type="Pfam" id="PF04023">
    <property type="entry name" value="FeoA"/>
    <property type="match status" value="1"/>
</dbReference>
<dbReference type="GO" id="GO:0046914">
    <property type="term" value="F:transition metal ion binding"/>
    <property type="evidence" value="ECO:0007669"/>
    <property type="project" value="InterPro"/>
</dbReference>
<dbReference type="PANTHER" id="PTHR43151:SF1">
    <property type="entry name" value="SSR2333 PROTEIN"/>
    <property type="match status" value="1"/>
</dbReference>
<accession>A0A9D5K888</accession>
<reference evidence="3" key="1">
    <citation type="submission" date="2019-11" db="EMBL/GenBank/DDBJ databases">
        <title>Microbial mats filling the niche in hypersaline microbial mats.</title>
        <authorList>
            <person name="Wong H.L."/>
            <person name="Macleod F.I."/>
            <person name="White R.A. III"/>
            <person name="Burns B.P."/>
        </authorList>
    </citation>
    <scope>NUCLEOTIDE SEQUENCE</scope>
    <source>
        <strain evidence="3">Bin_327</strain>
    </source>
</reference>
<dbReference type="EMBL" id="WJKJ01000083">
    <property type="protein sequence ID" value="MBD3364103.1"/>
    <property type="molecule type" value="Genomic_DNA"/>
</dbReference>
<dbReference type="InterPro" id="IPR007167">
    <property type="entry name" value="Fe-transptr_FeoA-like"/>
</dbReference>
<keyword evidence="1" id="KW-0408">Iron</keyword>
<dbReference type="AlphaFoldDB" id="A0A9D5K888"/>
<dbReference type="SMART" id="SM00899">
    <property type="entry name" value="FeoA"/>
    <property type="match status" value="1"/>
</dbReference>
<dbReference type="Gene3D" id="2.30.30.90">
    <property type="match status" value="1"/>
</dbReference>
<dbReference type="InterPro" id="IPR038157">
    <property type="entry name" value="FeoA_core_dom"/>
</dbReference>
<gene>
    <name evidence="3" type="ORF">GF359_02700</name>
</gene>
<proteinExistence type="predicted"/>
<dbReference type="PANTHER" id="PTHR43151">
    <property type="entry name" value="FEOA FAMILY PROTEIN"/>
    <property type="match status" value="1"/>
</dbReference>
<comment type="caution">
    <text evidence="3">The sequence shown here is derived from an EMBL/GenBank/DDBJ whole genome shotgun (WGS) entry which is preliminary data.</text>
</comment>
<dbReference type="SUPFAM" id="SSF50037">
    <property type="entry name" value="C-terminal domain of transcriptional repressors"/>
    <property type="match status" value="1"/>
</dbReference>
<sequence length="82" mass="8838">MTERLLSDLRVGETAEIIGVRGGRGFRARLASMGLREGQIIKKLSRVGWGGPVVILVNRAQVAIGRGMSRKIVVRTNHGSGD</sequence>